<proteinExistence type="predicted"/>
<protein>
    <submittedName>
        <fullName evidence="1">Secreted protein</fullName>
    </submittedName>
</protein>
<keyword evidence="2" id="KW-1185">Reference proteome</keyword>
<gene>
    <name evidence="1" type="ORF">SUNI508_01031</name>
</gene>
<organism evidence="1 2">
    <name type="scientific">Seiridium unicorne</name>
    <dbReference type="NCBI Taxonomy" id="138068"/>
    <lineage>
        <taxon>Eukaryota</taxon>
        <taxon>Fungi</taxon>
        <taxon>Dikarya</taxon>
        <taxon>Ascomycota</taxon>
        <taxon>Pezizomycotina</taxon>
        <taxon>Sordariomycetes</taxon>
        <taxon>Xylariomycetidae</taxon>
        <taxon>Amphisphaeriales</taxon>
        <taxon>Sporocadaceae</taxon>
        <taxon>Seiridium</taxon>
    </lineage>
</organism>
<dbReference type="PANTHER" id="PTHR36057">
    <property type="match status" value="1"/>
</dbReference>
<dbReference type="InterPro" id="IPR010634">
    <property type="entry name" value="DUF1223"/>
</dbReference>
<evidence type="ECO:0000313" key="2">
    <source>
        <dbReference type="Proteomes" id="UP001408356"/>
    </source>
</evidence>
<name>A0ABR2V1Y9_9PEZI</name>
<dbReference type="SUPFAM" id="SSF52833">
    <property type="entry name" value="Thioredoxin-like"/>
    <property type="match status" value="1"/>
</dbReference>
<comment type="caution">
    <text evidence="1">The sequence shown here is derived from an EMBL/GenBank/DDBJ whole genome shotgun (WGS) entry which is preliminary data.</text>
</comment>
<dbReference type="EMBL" id="JARVKF010000223">
    <property type="protein sequence ID" value="KAK9420940.1"/>
    <property type="molecule type" value="Genomic_DNA"/>
</dbReference>
<accession>A0ABR2V1Y9</accession>
<reference evidence="1 2" key="1">
    <citation type="journal article" date="2024" name="J. Plant Pathol.">
        <title>Sequence and assembly of the genome of Seiridium unicorne, isolate CBS 538.82, causal agent of cypress canker disease.</title>
        <authorList>
            <person name="Scali E."/>
            <person name="Rocca G.D."/>
            <person name="Danti R."/>
            <person name="Garbelotto M."/>
            <person name="Barberini S."/>
            <person name="Baroncelli R."/>
            <person name="Emiliani G."/>
        </authorList>
    </citation>
    <scope>NUCLEOTIDE SEQUENCE [LARGE SCALE GENOMIC DNA]</scope>
    <source>
        <strain evidence="1 2">BM-138-508</strain>
    </source>
</reference>
<dbReference type="Proteomes" id="UP001408356">
    <property type="component" value="Unassembled WGS sequence"/>
</dbReference>
<sequence length="259" mass="28185">MSFLDFKKLFRRKEAPPLACHLDLDQDDNHVHTAACFLEVQSLAVAELFQSQSCQSCPPAIPSILDATNNHNLLHLTYDVTFFDHSGWNDTFSNPRWDQRQKNYIRKWGRTSLYTPMVVVNGSADGGSGGGSKAEIDGVVHRARDAGQASGFHIYVDANYETGVRIDTDKQVLGEGSAPYEVCVVVYEDKTEDIKIKKGPNKGKKVPHKNVVKEIIKLGEWKGGDAGYQLPITSVSGTAAAVVVQASGGGPIIATAKVI</sequence>
<dbReference type="InterPro" id="IPR036249">
    <property type="entry name" value="Thioredoxin-like_sf"/>
</dbReference>
<dbReference type="Pfam" id="PF06764">
    <property type="entry name" value="DUF1223"/>
    <property type="match status" value="1"/>
</dbReference>
<evidence type="ECO:0000313" key="1">
    <source>
        <dbReference type="EMBL" id="KAK9420940.1"/>
    </source>
</evidence>
<dbReference type="PANTHER" id="PTHR36057:SF1">
    <property type="entry name" value="LIPOPROTEIN LIPID ATTACHMENT SITE-LIKE PROTEIN, PUTATIVE (DUF1223)-RELATED"/>
    <property type="match status" value="1"/>
</dbReference>